<dbReference type="Proteomes" id="UP000239477">
    <property type="component" value="Chromosome"/>
</dbReference>
<keyword evidence="12" id="KW-0732">Signal</keyword>
<dbReference type="AlphaFoldDB" id="A0A2S0IDC2"/>
<dbReference type="GO" id="GO:0009279">
    <property type="term" value="C:cell outer membrane"/>
    <property type="evidence" value="ECO:0007669"/>
    <property type="project" value="UniProtKB-SubCell"/>
</dbReference>
<dbReference type="InterPro" id="IPR039426">
    <property type="entry name" value="TonB-dep_rcpt-like"/>
</dbReference>
<gene>
    <name evidence="15" type="ORF">CLM73_23135</name>
</gene>
<dbReference type="PANTHER" id="PTHR32552">
    <property type="entry name" value="FERRICHROME IRON RECEPTOR-RELATED"/>
    <property type="match status" value="1"/>
</dbReference>
<keyword evidence="5 10" id="KW-0812">Transmembrane</keyword>
<evidence type="ECO:0000313" key="16">
    <source>
        <dbReference type="Proteomes" id="UP000239477"/>
    </source>
</evidence>
<dbReference type="InterPro" id="IPR006311">
    <property type="entry name" value="TAT_signal"/>
</dbReference>
<dbReference type="NCBIfam" id="TIGR01783">
    <property type="entry name" value="TonB-siderophor"/>
    <property type="match status" value="1"/>
</dbReference>
<evidence type="ECO:0000256" key="7">
    <source>
        <dbReference type="ARBA" id="ARBA00023136"/>
    </source>
</evidence>
<evidence type="ECO:0000256" key="5">
    <source>
        <dbReference type="ARBA" id="ARBA00022692"/>
    </source>
</evidence>
<feature type="chain" id="PRO_5015746646" evidence="12">
    <location>
        <begin position="26"/>
        <end position="720"/>
    </location>
</feature>
<dbReference type="SUPFAM" id="SSF56935">
    <property type="entry name" value="Porins"/>
    <property type="match status" value="1"/>
</dbReference>
<dbReference type="CDD" id="cd01347">
    <property type="entry name" value="ligand_gated_channel"/>
    <property type="match status" value="1"/>
</dbReference>
<dbReference type="Pfam" id="PF07715">
    <property type="entry name" value="Plug"/>
    <property type="match status" value="1"/>
</dbReference>
<evidence type="ECO:0000256" key="1">
    <source>
        <dbReference type="ARBA" id="ARBA00004571"/>
    </source>
</evidence>
<dbReference type="EMBL" id="CP023270">
    <property type="protein sequence ID" value="AVJ29757.1"/>
    <property type="molecule type" value="Genomic_DNA"/>
</dbReference>
<comment type="subcellular location">
    <subcellularLocation>
        <location evidence="1 10">Cell outer membrane</location>
        <topology evidence="1 10">Multi-pass membrane protein</topology>
    </subcellularLocation>
</comment>
<dbReference type="GO" id="GO:0038023">
    <property type="term" value="F:signaling receptor activity"/>
    <property type="evidence" value="ECO:0007669"/>
    <property type="project" value="InterPro"/>
</dbReference>
<keyword evidence="4 10" id="KW-1134">Transmembrane beta strand</keyword>
<name>A0A2S0IDC2_9BURK</name>
<evidence type="ECO:0000256" key="8">
    <source>
        <dbReference type="ARBA" id="ARBA00023170"/>
    </source>
</evidence>
<comment type="similarity">
    <text evidence="2 10 11">Belongs to the TonB-dependent receptor family.</text>
</comment>
<keyword evidence="3 10" id="KW-0813">Transport</keyword>
<evidence type="ECO:0000256" key="4">
    <source>
        <dbReference type="ARBA" id="ARBA00022452"/>
    </source>
</evidence>
<keyword evidence="8 15" id="KW-0675">Receptor</keyword>
<dbReference type="Gene3D" id="2.40.170.20">
    <property type="entry name" value="TonB-dependent receptor, beta-barrel domain"/>
    <property type="match status" value="1"/>
</dbReference>
<dbReference type="PANTHER" id="PTHR32552:SF82">
    <property type="entry name" value="FCUA PROTEIN"/>
    <property type="match status" value="1"/>
</dbReference>
<dbReference type="GO" id="GO:0015344">
    <property type="term" value="F:siderophore uptake transmembrane transporter activity"/>
    <property type="evidence" value="ECO:0007669"/>
    <property type="project" value="TreeGrafter"/>
</dbReference>
<dbReference type="PROSITE" id="PS51318">
    <property type="entry name" value="TAT"/>
    <property type="match status" value="1"/>
</dbReference>
<dbReference type="InterPro" id="IPR037066">
    <property type="entry name" value="Plug_dom_sf"/>
</dbReference>
<evidence type="ECO:0000313" key="15">
    <source>
        <dbReference type="EMBL" id="AVJ29757.1"/>
    </source>
</evidence>
<reference evidence="15 16" key="1">
    <citation type="submission" date="2017-09" db="EMBL/GenBank/DDBJ databases">
        <title>Genomic, metabolic, and phenotypic characteristics of bacterial isolates from the natural microbiome of the model nematode Caenorhabditis elegans.</title>
        <authorList>
            <person name="Zimmermann J."/>
            <person name="Obeng N."/>
            <person name="Yang W."/>
            <person name="Obeng O."/>
            <person name="Kissoyan K."/>
            <person name="Pees B."/>
            <person name="Dirksen P."/>
            <person name="Hoppner M."/>
            <person name="Franke A."/>
            <person name="Rosenstiel P."/>
            <person name="Leippe M."/>
            <person name="Dierking K."/>
            <person name="Kaleta C."/>
            <person name="Schulenburg H."/>
        </authorList>
    </citation>
    <scope>NUCLEOTIDE SEQUENCE [LARGE SCALE GENOMIC DNA]</scope>
    <source>
        <strain evidence="15 16">MYb73</strain>
    </source>
</reference>
<keyword evidence="7 10" id="KW-0472">Membrane</keyword>
<dbReference type="Pfam" id="PF00593">
    <property type="entry name" value="TonB_dep_Rec_b-barrel"/>
    <property type="match status" value="1"/>
</dbReference>
<evidence type="ECO:0000256" key="6">
    <source>
        <dbReference type="ARBA" id="ARBA00023077"/>
    </source>
</evidence>
<evidence type="ECO:0000256" key="9">
    <source>
        <dbReference type="ARBA" id="ARBA00023237"/>
    </source>
</evidence>
<accession>A0A2S0IDC2</accession>
<dbReference type="OrthoDB" id="5346107at2"/>
<keyword evidence="6 11" id="KW-0798">TonB box</keyword>
<dbReference type="Gene3D" id="2.170.130.10">
    <property type="entry name" value="TonB-dependent receptor, plug domain"/>
    <property type="match status" value="1"/>
</dbReference>
<dbReference type="InterPro" id="IPR010105">
    <property type="entry name" value="TonB_sidphr_rcpt"/>
</dbReference>
<sequence>MPVPTRRRKLAIALSAALGAPTAFGPTAFAQTSGANQPVPQLPAVTVTGASENKPDEMPPVYAGGQIARGARLGMLGNVDMMSTPFNVTSYTSELVLNQQARSLADVMANDPGVVSAGPWFFDNFNIRGFAVNRAEIGFNGLYGIANSEGVQLEGLERIEVLKGPSTLLNGSAPRGTAGGAINLVPKRADDTPLTRFTTSYVGDANLGANVDIGRRFGQDNKFGVRLNAAYRDGEGSVDNEKPRASNVTLGLDYRGERLRASADLGASNQKVSGARNNYFVTTAFPPSAPRGDINPYPSWSYQDKDYAFAMVRAEYDLTRNWSIGGAFGLAETTRKANSPWGVIINDAGDLDFTAFGLKERNKTRSGELNTRIQFDTGPIKHSAVLAVTDYDSKVSAYQPQSSWNEFSNIYHPSSLSEPDNFSLDGTMVPQNDMTLRSYAITDTLSMLDERVLLTLGMRHQKIDVNSYVWNTGAWQSNYTRSANTPAVGLVVKPTDKLSLYTNYVEALAQGAVAPATAVNAGEVFEPFVSKQFEVGAKMDWGTFFTSLSAFQIKRPSGFLGADNVYRLAGEQRNRGLELSVAGEAARGLRLLGGVAWTRAILTETPGGEFNGAKASGVPTWSVKLGAEYDIAQVPGLTATARMIYTSSIPWDADNNATVPAWTRFDVGARYATRIADRNVVFRAAVENVFNRRYWDSSPAYQMVTSAAPRTYMLSASVDF</sequence>
<proteinExistence type="inferred from homology"/>
<evidence type="ECO:0000256" key="3">
    <source>
        <dbReference type="ARBA" id="ARBA00022448"/>
    </source>
</evidence>
<organism evidence="15 16">
    <name type="scientific">Achromobacter spanius</name>
    <dbReference type="NCBI Taxonomy" id="217203"/>
    <lineage>
        <taxon>Bacteria</taxon>
        <taxon>Pseudomonadati</taxon>
        <taxon>Pseudomonadota</taxon>
        <taxon>Betaproteobacteria</taxon>
        <taxon>Burkholderiales</taxon>
        <taxon>Alcaligenaceae</taxon>
        <taxon>Achromobacter</taxon>
    </lineage>
</organism>
<evidence type="ECO:0000256" key="2">
    <source>
        <dbReference type="ARBA" id="ARBA00009810"/>
    </source>
</evidence>
<evidence type="ECO:0000256" key="10">
    <source>
        <dbReference type="PROSITE-ProRule" id="PRU01360"/>
    </source>
</evidence>
<feature type="signal peptide" evidence="12">
    <location>
        <begin position="1"/>
        <end position="25"/>
    </location>
</feature>
<evidence type="ECO:0000259" key="14">
    <source>
        <dbReference type="Pfam" id="PF07715"/>
    </source>
</evidence>
<dbReference type="PROSITE" id="PS52016">
    <property type="entry name" value="TONB_DEPENDENT_REC_3"/>
    <property type="match status" value="1"/>
</dbReference>
<evidence type="ECO:0000256" key="11">
    <source>
        <dbReference type="RuleBase" id="RU003357"/>
    </source>
</evidence>
<feature type="domain" description="TonB-dependent receptor plug" evidence="14">
    <location>
        <begin position="81"/>
        <end position="173"/>
    </location>
</feature>
<keyword evidence="16" id="KW-1185">Reference proteome</keyword>
<evidence type="ECO:0000256" key="12">
    <source>
        <dbReference type="SAM" id="SignalP"/>
    </source>
</evidence>
<feature type="domain" description="TonB-dependent receptor-like beta-barrel" evidence="13">
    <location>
        <begin position="273"/>
        <end position="689"/>
    </location>
</feature>
<dbReference type="InterPro" id="IPR036942">
    <property type="entry name" value="Beta-barrel_TonB_sf"/>
</dbReference>
<dbReference type="RefSeq" id="WP_105240424.1">
    <property type="nucleotide sequence ID" value="NZ_CP023270.1"/>
</dbReference>
<dbReference type="InterPro" id="IPR012910">
    <property type="entry name" value="Plug_dom"/>
</dbReference>
<keyword evidence="9 10" id="KW-0998">Cell outer membrane</keyword>
<evidence type="ECO:0000259" key="13">
    <source>
        <dbReference type="Pfam" id="PF00593"/>
    </source>
</evidence>
<dbReference type="GO" id="GO:0015891">
    <property type="term" value="P:siderophore transport"/>
    <property type="evidence" value="ECO:0007669"/>
    <property type="project" value="InterPro"/>
</dbReference>
<dbReference type="InterPro" id="IPR000531">
    <property type="entry name" value="Beta-barrel_TonB"/>
</dbReference>
<protein>
    <submittedName>
        <fullName evidence="15">TonB-dependent siderophore receptor</fullName>
    </submittedName>
</protein>